<evidence type="ECO:0000256" key="3">
    <source>
        <dbReference type="ARBA" id="ARBA00022837"/>
    </source>
</evidence>
<proteinExistence type="predicted"/>
<dbReference type="SUPFAM" id="SSF47473">
    <property type="entry name" value="EF-hand"/>
    <property type="match status" value="1"/>
</dbReference>
<dbReference type="PROSITE" id="PS00018">
    <property type="entry name" value="EF_HAND_1"/>
    <property type="match status" value="1"/>
</dbReference>
<dbReference type="Pfam" id="PF13499">
    <property type="entry name" value="EF-hand_7"/>
    <property type="match status" value="2"/>
</dbReference>
<dbReference type="InterPro" id="IPR018247">
    <property type="entry name" value="EF_Hand_1_Ca_BS"/>
</dbReference>
<keyword evidence="6" id="KW-1185">Reference proteome</keyword>
<evidence type="ECO:0000313" key="5">
    <source>
        <dbReference type="EMBL" id="KAH9595783.1"/>
    </source>
</evidence>
<dbReference type="InterPro" id="IPR002048">
    <property type="entry name" value="EF_hand_dom"/>
</dbReference>
<gene>
    <name evidence="5" type="primary">CETN3_1</name>
    <name evidence="5" type="ORF">MS3_00001707</name>
</gene>
<dbReference type="AlphaFoldDB" id="A0A922LY00"/>
<keyword evidence="1" id="KW-0479">Metal-binding</keyword>
<dbReference type="CTD" id="24595351"/>
<dbReference type="PROSITE" id="PS50222">
    <property type="entry name" value="EF_HAND_2"/>
    <property type="match status" value="2"/>
</dbReference>
<dbReference type="InterPro" id="IPR050230">
    <property type="entry name" value="CALM/Myosin/TropC-like"/>
</dbReference>
<reference evidence="5" key="3">
    <citation type="submission" date="2021-06" db="EMBL/GenBank/DDBJ databases">
        <title>Chromosome-level genome assembly for S. haematobium.</title>
        <authorList>
            <person name="Stroehlein A.J."/>
        </authorList>
    </citation>
    <scope>NUCLEOTIDE SEQUENCE</scope>
</reference>
<dbReference type="PANTHER" id="PTHR23048">
    <property type="entry name" value="MYOSIN LIGHT CHAIN 1, 3"/>
    <property type="match status" value="1"/>
</dbReference>
<dbReference type="GO" id="GO:0016460">
    <property type="term" value="C:myosin II complex"/>
    <property type="evidence" value="ECO:0007669"/>
    <property type="project" value="TreeGrafter"/>
</dbReference>
<dbReference type="GeneID" id="24595351"/>
<evidence type="ECO:0000313" key="6">
    <source>
        <dbReference type="Proteomes" id="UP000471633"/>
    </source>
</evidence>
<dbReference type="Proteomes" id="UP000471633">
    <property type="component" value="Unassembled WGS sequence"/>
</dbReference>
<evidence type="ECO:0000256" key="2">
    <source>
        <dbReference type="ARBA" id="ARBA00022737"/>
    </source>
</evidence>
<reference evidence="5" key="2">
    <citation type="journal article" date="2019" name="Gigascience">
        <title>High-quality Schistosoma haematobium genome achieved by single-molecule and long-range sequencing.</title>
        <authorList>
            <person name="Stroehlein A.J."/>
            <person name="Korhonen P.K."/>
            <person name="Chong T.M."/>
            <person name="Lim Y.L."/>
            <person name="Chan K.G."/>
            <person name="Webster B."/>
            <person name="Rollinson D."/>
            <person name="Brindley P.J."/>
            <person name="Gasser R.B."/>
            <person name="Young N.D."/>
        </authorList>
    </citation>
    <scope>NUCLEOTIDE SEQUENCE</scope>
</reference>
<dbReference type="SMART" id="SM00054">
    <property type="entry name" value="EFh"/>
    <property type="match status" value="3"/>
</dbReference>
<reference evidence="5" key="1">
    <citation type="journal article" date="2012" name="Nat. Genet.">
        <title>Whole-genome sequence of Schistosoma haematobium.</title>
        <authorList>
            <person name="Young N.D."/>
            <person name="Jex A.R."/>
            <person name="Li B."/>
            <person name="Liu S."/>
            <person name="Yang L."/>
            <person name="Xiong Z."/>
            <person name="Li Y."/>
            <person name="Cantacessi C."/>
            <person name="Hall R.S."/>
            <person name="Xu X."/>
            <person name="Chen F."/>
            <person name="Wu X."/>
            <person name="Zerlotini A."/>
            <person name="Oliveira G."/>
            <person name="Hofmann A."/>
            <person name="Zhang G."/>
            <person name="Fang X."/>
            <person name="Kang Y."/>
            <person name="Campbell B.E."/>
            <person name="Loukas A."/>
            <person name="Ranganathan S."/>
            <person name="Rollinson D."/>
            <person name="Rinaldi G."/>
            <person name="Brindley P.J."/>
            <person name="Yang H."/>
            <person name="Wang J."/>
            <person name="Wang J."/>
            <person name="Gasser R.B."/>
        </authorList>
    </citation>
    <scope>NUCLEOTIDE SEQUENCE</scope>
</reference>
<dbReference type="RefSeq" id="XP_051074612.1">
    <property type="nucleotide sequence ID" value="XM_051209181.1"/>
</dbReference>
<dbReference type="InterPro" id="IPR011992">
    <property type="entry name" value="EF-hand-dom_pair"/>
</dbReference>
<keyword evidence="3" id="KW-0106">Calcium</keyword>
<dbReference type="EMBL" id="AMPZ03000001">
    <property type="protein sequence ID" value="KAH9595783.1"/>
    <property type="molecule type" value="Genomic_DNA"/>
</dbReference>
<dbReference type="Gene3D" id="1.10.238.10">
    <property type="entry name" value="EF-hand"/>
    <property type="match status" value="2"/>
</dbReference>
<dbReference type="CDD" id="cd00051">
    <property type="entry name" value="EFh"/>
    <property type="match status" value="2"/>
</dbReference>
<keyword evidence="2" id="KW-0677">Repeat</keyword>
<feature type="domain" description="EF-hand" evidence="4">
    <location>
        <begin position="20"/>
        <end position="55"/>
    </location>
</feature>
<dbReference type="PANTHER" id="PTHR23048:SF48">
    <property type="entry name" value="CENTRIN 3"/>
    <property type="match status" value="1"/>
</dbReference>
<feature type="domain" description="EF-hand" evidence="4">
    <location>
        <begin position="94"/>
        <end position="129"/>
    </location>
</feature>
<sequence>MDSGIIDNIRRRKRRELTAGQKQEIVEAFDLFDTDKDQQISYYEFKVALRALGFELKKQEVLKTLEDYNIKEDSGKLRFEDFNEIVTDMILDRDPVTEMVRAFKLFDEDDSGKITYRNLKKISKELGENLSDQELRAMIEEFDQDGDGAHNLQWLLEEVIINHQMLLISLYISKYA</sequence>
<accession>A0A922LY00</accession>
<dbReference type="GO" id="GO:0005509">
    <property type="term" value="F:calcium ion binding"/>
    <property type="evidence" value="ECO:0007669"/>
    <property type="project" value="InterPro"/>
</dbReference>
<name>A0A922LY00_SCHHA</name>
<evidence type="ECO:0000256" key="1">
    <source>
        <dbReference type="ARBA" id="ARBA00022723"/>
    </source>
</evidence>
<protein>
    <submittedName>
        <fullName evidence="5">Centrin-3, variant 4</fullName>
    </submittedName>
</protein>
<organism evidence="5 6">
    <name type="scientific">Schistosoma haematobium</name>
    <name type="common">Blood fluke</name>
    <dbReference type="NCBI Taxonomy" id="6185"/>
    <lineage>
        <taxon>Eukaryota</taxon>
        <taxon>Metazoa</taxon>
        <taxon>Spiralia</taxon>
        <taxon>Lophotrochozoa</taxon>
        <taxon>Platyhelminthes</taxon>
        <taxon>Trematoda</taxon>
        <taxon>Digenea</taxon>
        <taxon>Strigeidida</taxon>
        <taxon>Schistosomatoidea</taxon>
        <taxon>Schistosomatidae</taxon>
        <taxon>Schistosoma</taxon>
    </lineage>
</organism>
<dbReference type="FunFam" id="1.10.238.10:FF:000001">
    <property type="entry name" value="Calmodulin 1"/>
    <property type="match status" value="1"/>
</dbReference>
<reference evidence="5" key="4">
    <citation type="journal article" date="2022" name="PLoS Pathog.">
        <title>Chromosome-level genome of Schistosoma haematobium underpins genome-wide explorations of molecular variation.</title>
        <authorList>
            <person name="Stroehlein A.J."/>
            <person name="Korhonen P.K."/>
            <person name="Lee V.V."/>
            <person name="Ralph S.A."/>
            <person name="Mentink-Kane M."/>
            <person name="You H."/>
            <person name="McManus D.P."/>
            <person name="Tchuente L.T."/>
            <person name="Stothard J.R."/>
            <person name="Kaur P."/>
            <person name="Dudchenko O."/>
            <person name="Aiden E.L."/>
            <person name="Yang B."/>
            <person name="Yang H."/>
            <person name="Emery A.M."/>
            <person name="Webster B.L."/>
            <person name="Brindley P.J."/>
            <person name="Rollinson D."/>
            <person name="Chang B.C.H."/>
            <person name="Gasser R.B."/>
            <person name="Young N.D."/>
        </authorList>
    </citation>
    <scope>NUCLEOTIDE SEQUENCE</scope>
</reference>
<evidence type="ECO:0000259" key="4">
    <source>
        <dbReference type="PROSITE" id="PS50222"/>
    </source>
</evidence>
<comment type="caution">
    <text evidence="5">The sequence shown here is derived from an EMBL/GenBank/DDBJ whole genome shotgun (WGS) entry which is preliminary data.</text>
</comment>